<evidence type="ECO:0000256" key="1">
    <source>
        <dbReference type="ARBA" id="ARBA00005820"/>
    </source>
</evidence>
<dbReference type="Gene3D" id="1.25.40.10">
    <property type="entry name" value="Tetratricopeptide repeat domain"/>
    <property type="match status" value="3"/>
</dbReference>
<feature type="domain" description="OmpR/PhoB-type" evidence="6">
    <location>
        <begin position="1"/>
        <end position="67"/>
    </location>
</feature>
<dbReference type="PANTHER" id="PTHR47691">
    <property type="entry name" value="REGULATOR-RELATED"/>
    <property type="match status" value="1"/>
</dbReference>
<dbReference type="Proteomes" id="UP001198565">
    <property type="component" value="Unassembled WGS sequence"/>
</dbReference>
<feature type="repeat" description="TPR" evidence="4">
    <location>
        <begin position="803"/>
        <end position="836"/>
    </location>
</feature>
<dbReference type="Gene3D" id="1.10.10.10">
    <property type="entry name" value="Winged helix-like DNA-binding domain superfamily/Winged helix DNA-binding domain"/>
    <property type="match status" value="2"/>
</dbReference>
<protein>
    <submittedName>
        <fullName evidence="7">Tetratricopeptide repeat protein</fullName>
    </submittedName>
</protein>
<evidence type="ECO:0000256" key="2">
    <source>
        <dbReference type="ARBA" id="ARBA00023012"/>
    </source>
</evidence>
<dbReference type="Pfam" id="PF03704">
    <property type="entry name" value="BTAD"/>
    <property type="match status" value="1"/>
</dbReference>
<dbReference type="PROSITE" id="PS50005">
    <property type="entry name" value="TPR"/>
    <property type="match status" value="2"/>
</dbReference>
<dbReference type="InterPro" id="IPR027417">
    <property type="entry name" value="P-loop_NTPase"/>
</dbReference>
<dbReference type="PRINTS" id="PR00364">
    <property type="entry name" value="DISEASERSIST"/>
</dbReference>
<feature type="DNA-binding region" description="OmpR/PhoB-type" evidence="5">
    <location>
        <begin position="1"/>
        <end position="67"/>
    </location>
</feature>
<dbReference type="SMART" id="SM01043">
    <property type="entry name" value="BTAD"/>
    <property type="match status" value="1"/>
</dbReference>
<proteinExistence type="inferred from homology"/>
<dbReference type="CDD" id="cd15831">
    <property type="entry name" value="BTAD"/>
    <property type="match status" value="1"/>
</dbReference>
<dbReference type="InterPro" id="IPR041664">
    <property type="entry name" value="AAA_16"/>
</dbReference>
<dbReference type="Pfam" id="PF13191">
    <property type="entry name" value="AAA_16"/>
    <property type="match status" value="1"/>
</dbReference>
<keyword evidence="3 5" id="KW-0238">DNA-binding</keyword>
<evidence type="ECO:0000259" key="6">
    <source>
        <dbReference type="PROSITE" id="PS51755"/>
    </source>
</evidence>
<dbReference type="PANTHER" id="PTHR47691:SF3">
    <property type="entry name" value="HTH-TYPE TRANSCRIPTIONAL REGULATOR RV0890C-RELATED"/>
    <property type="match status" value="1"/>
</dbReference>
<evidence type="ECO:0000256" key="5">
    <source>
        <dbReference type="PROSITE-ProRule" id="PRU01091"/>
    </source>
</evidence>
<dbReference type="SMART" id="SM00028">
    <property type="entry name" value="TPR"/>
    <property type="match status" value="8"/>
</dbReference>
<dbReference type="InterPro" id="IPR005158">
    <property type="entry name" value="BTAD"/>
</dbReference>
<gene>
    <name evidence="7" type="ORF">K7472_06685</name>
</gene>
<comment type="caution">
    <text evidence="7">The sequence shown here is derived from an EMBL/GenBank/DDBJ whole genome shotgun (WGS) entry which is preliminary data.</text>
</comment>
<dbReference type="Gene3D" id="3.40.50.300">
    <property type="entry name" value="P-loop containing nucleotide triphosphate hydrolases"/>
    <property type="match status" value="1"/>
</dbReference>
<dbReference type="InterPro" id="IPR036388">
    <property type="entry name" value="WH-like_DNA-bd_sf"/>
</dbReference>
<dbReference type="InterPro" id="IPR011990">
    <property type="entry name" value="TPR-like_helical_dom_sf"/>
</dbReference>
<evidence type="ECO:0000313" key="7">
    <source>
        <dbReference type="EMBL" id="MBY8884529.1"/>
    </source>
</evidence>
<accession>A0ABS7QMW5</accession>
<keyword evidence="2" id="KW-0902">Two-component regulatory system</keyword>
<organism evidence="7 8">
    <name type="scientific">Streptantibioticus parmotrematis</name>
    <dbReference type="NCBI Taxonomy" id="2873249"/>
    <lineage>
        <taxon>Bacteria</taxon>
        <taxon>Bacillati</taxon>
        <taxon>Actinomycetota</taxon>
        <taxon>Actinomycetes</taxon>
        <taxon>Kitasatosporales</taxon>
        <taxon>Streptomycetaceae</taxon>
        <taxon>Streptantibioticus</taxon>
    </lineage>
</organism>
<evidence type="ECO:0000256" key="3">
    <source>
        <dbReference type="ARBA" id="ARBA00023125"/>
    </source>
</evidence>
<feature type="repeat" description="TPR" evidence="4">
    <location>
        <begin position="843"/>
        <end position="876"/>
    </location>
</feature>
<comment type="similarity">
    <text evidence="1">Belongs to the AfsR/DnrI/RedD regulatory family.</text>
</comment>
<dbReference type="SUPFAM" id="SSF46894">
    <property type="entry name" value="C-terminal effector domain of the bipartite response regulators"/>
    <property type="match status" value="1"/>
</dbReference>
<dbReference type="SUPFAM" id="SSF48452">
    <property type="entry name" value="TPR-like"/>
    <property type="match status" value="3"/>
</dbReference>
<dbReference type="InterPro" id="IPR016032">
    <property type="entry name" value="Sig_transdc_resp-reg_C-effctor"/>
</dbReference>
<keyword evidence="4" id="KW-0802">TPR repeat</keyword>
<dbReference type="PROSITE" id="PS51755">
    <property type="entry name" value="OMPR_PHOB"/>
    <property type="match status" value="1"/>
</dbReference>
<sequence>MLAVLALAAGTAVPADTLIDRVWDAEPPPTATDTLHSYISRLRSRLRAATGREAQIVFSSGTYTLRVDPEAVDLLRFRRLRHQGQAVAESGEPERAVTLLREAEALWRQEPLAGLGGEWVSSVRRRLREERRTVRDARVRLELDLGRHAQLIAELSESVMERPIVEPVVADLMIAYYRSGRTAEALDAYRTARTRLRDELGLSPSPALDGLHQRLLRRDPALLLPEPAPADCESAPDNLLRDLHDFTGRTAELRQLADVPDRTADTALPVMVVHGMPGIGKTSLAIHAAHRLRDHYPGGRLYLNLRAHSHEPALDPADALTMLLATIGVSGSGLPGSLDERAALWRDRTAHRKLLLVLDDARDAAQVRPLLPGAATCRVFVTSRRRLTDLEGARSVPLEALAVTEAAAQFTRVAGTARTSDRSEVARVVELCGRHPLAISLTASRLRHHDTWGVSDLADRLAQAPAPLDEIDAPAGITSAFELSYAELTSEQRDLFRTLALHPGPDLTWTAATALAGRASATVRDGLEALLERHLIEETTRERYRFHDLVRDFARRVGTREDCSAVRDQAIGRILDYYLVVADNADRLAYPRRRRLAISARTSVRFRPVLHDSDDGQAWLDVERANLLAAANAAATHATPHARLFPHVLAQSFLAWGTWTTADDLYLSALTSARAADDPATAAQLLVEQSGVLWNRGAHDDALRRAEEAFDLTERLGDRWGQAEALGHMGRAHLVCGRRDQALRCFRDALSSHEAVGNRDGTAETLNLEGIALAQAGRFDESSERFRAALAIREETGDRLGQAKALNNIGEVHTMLNQHQEALRYYERSLVLLRSAGGRRELANLFSNFGNVYRATGETERALDYYRRALGSYRATSDPRCEADALTNIGTTYLASRRHHEALIHFTMAERITNRIGDQYARQQALIGMGGAQYGSQRFGTALETYREALRVAEEIDAPVGVGKALEGMASALNATQGVVAARPLWERAKRLYEELGMQDEANAISRCLHTLKATGS</sequence>
<dbReference type="PROSITE" id="PS50293">
    <property type="entry name" value="TPR_REGION"/>
    <property type="match status" value="1"/>
</dbReference>
<dbReference type="SUPFAM" id="SSF52540">
    <property type="entry name" value="P-loop containing nucleoside triphosphate hydrolases"/>
    <property type="match status" value="1"/>
</dbReference>
<dbReference type="InterPro" id="IPR001867">
    <property type="entry name" value="OmpR/PhoB-type_DNA-bd"/>
</dbReference>
<evidence type="ECO:0000313" key="8">
    <source>
        <dbReference type="Proteomes" id="UP001198565"/>
    </source>
</evidence>
<dbReference type="Pfam" id="PF00486">
    <property type="entry name" value="Trans_reg_C"/>
    <property type="match status" value="1"/>
</dbReference>
<dbReference type="Pfam" id="PF13424">
    <property type="entry name" value="TPR_12"/>
    <property type="match status" value="2"/>
</dbReference>
<evidence type="ECO:0000256" key="4">
    <source>
        <dbReference type="PROSITE-ProRule" id="PRU00339"/>
    </source>
</evidence>
<reference evidence="7 8" key="1">
    <citation type="submission" date="2021-08" db="EMBL/GenBank/DDBJ databases">
        <title>Streptomyces sp. PTM05 isolated from lichen.</title>
        <authorList>
            <person name="Somphong A."/>
            <person name="Phongsopitanun W."/>
            <person name="Tanasupawat S."/>
        </authorList>
    </citation>
    <scope>NUCLEOTIDE SEQUENCE [LARGE SCALE GENOMIC DNA]</scope>
    <source>
        <strain evidence="7 8">Ptm05</strain>
    </source>
</reference>
<dbReference type="InterPro" id="IPR019734">
    <property type="entry name" value="TPR_rpt"/>
</dbReference>
<dbReference type="EMBL" id="JAINVZ010000003">
    <property type="protein sequence ID" value="MBY8884529.1"/>
    <property type="molecule type" value="Genomic_DNA"/>
</dbReference>
<keyword evidence="8" id="KW-1185">Reference proteome</keyword>
<name>A0ABS7QMW5_9ACTN</name>